<evidence type="ECO:0000256" key="1">
    <source>
        <dbReference type="SAM" id="MobiDB-lite"/>
    </source>
</evidence>
<organism evidence="2 3">
    <name type="scientific">Xylella fastidiosa subsp. fastidiosa</name>
    <dbReference type="NCBI Taxonomy" id="644356"/>
    <lineage>
        <taxon>Bacteria</taxon>
        <taxon>Pseudomonadati</taxon>
        <taxon>Pseudomonadota</taxon>
        <taxon>Gammaproteobacteria</taxon>
        <taxon>Lysobacterales</taxon>
        <taxon>Lysobacteraceae</taxon>
        <taxon>Xylella</taxon>
    </lineage>
</organism>
<dbReference type="Proteomes" id="UP001211513">
    <property type="component" value="Chromosome"/>
</dbReference>
<reference evidence="2" key="2">
    <citation type="submission" date="2022-10" db="EMBL/GenBank/DDBJ databases">
        <authorList>
            <person name="Landa B."/>
            <person name="Arias-Giraldo L.F."/>
            <person name="Roman-Ecija M."/>
            <person name="Velasco-Amo M.P."/>
            <person name="De La Fuente L."/>
            <person name="Marco-Noales E."/>
            <person name="Moralejo E."/>
        </authorList>
    </citation>
    <scope>NUCLEOTIDE SEQUENCE</scope>
    <source>
        <strain evidence="2">CFBP8073</strain>
    </source>
</reference>
<evidence type="ECO:0000313" key="3">
    <source>
        <dbReference type="Proteomes" id="UP001211513"/>
    </source>
</evidence>
<accession>A0AAJ5R2B5</accession>
<reference evidence="2" key="1">
    <citation type="journal article" date="2022" name="Phytopathology">
        <title>Complete circularized genome resources of seven strains of Xylella fastidiosa subsp. fastidiosa using hybrid assembly reveals unknown plasmids.</title>
        <authorList>
            <person name="Velasco-Amo M.D.P."/>
            <person name="Arias-Giraldo L.F.F."/>
            <person name="Ecija M.R."/>
            <person name="De La Fuente L."/>
            <person name="Marco-Noales E."/>
            <person name="Moralejo E."/>
            <person name="Navas-Cort J.A."/>
            <person name="Landa B.B."/>
        </authorList>
    </citation>
    <scope>NUCLEOTIDE SEQUENCE</scope>
    <source>
        <strain evidence="2">CFBP8073</strain>
    </source>
</reference>
<dbReference type="EMBL" id="CP109886">
    <property type="protein sequence ID" value="WCF29294.1"/>
    <property type="molecule type" value="Genomic_DNA"/>
</dbReference>
<protein>
    <submittedName>
        <fullName evidence="2">Uncharacterized protein</fullName>
    </submittedName>
</protein>
<proteinExistence type="predicted"/>
<sequence length="290" mass="32807">MAGDWIKWSKGLADKREVVLAASRLQRDRYEIAGRIMKIWEWCDDNISESSIDPETGDASVVLGSDPLPFLSALCGLPGLAEMLASSEICWISVRSGGRLIFPNLGRHNGTTAKTRASDAKKKRLQRSKCPEKCPDVTGIKVGTREEKRREDIKTKNNKIPDGILSASLDSEAPDIVEEHQNQKKPPLGDRIPYQGIVDAFNVTMKGLPKVRELTQKRRTLIRSAWQASPQRRSLEFFQAYLDECQEDPFLNGTGPYKPPDWRPSFDYLMKNEVVTKVFETAIDREERCQ</sequence>
<dbReference type="RefSeq" id="WP_233341846.1">
    <property type="nucleotide sequence ID" value="NZ_CP109886.1"/>
</dbReference>
<gene>
    <name evidence="2" type="ORF">OK117_05385</name>
</gene>
<evidence type="ECO:0000313" key="2">
    <source>
        <dbReference type="EMBL" id="WCF29294.1"/>
    </source>
</evidence>
<name>A0AAJ5R2B5_XYLFS</name>
<feature type="region of interest" description="Disordered" evidence="1">
    <location>
        <begin position="111"/>
        <end position="132"/>
    </location>
</feature>
<dbReference type="AlphaFoldDB" id="A0AAJ5R2B5"/>